<dbReference type="EMBL" id="CAJOBC010107252">
    <property type="protein sequence ID" value="CAF4507834.1"/>
    <property type="molecule type" value="Genomic_DNA"/>
</dbReference>
<evidence type="ECO:0000313" key="12">
    <source>
        <dbReference type="Proteomes" id="UP000663829"/>
    </source>
</evidence>
<accession>A0A816C6Y2</accession>
<evidence type="ECO:0000313" key="10">
    <source>
        <dbReference type="EMBL" id="CAF1619187.1"/>
    </source>
</evidence>
<evidence type="ECO:0000259" key="9">
    <source>
        <dbReference type="PROSITE" id="PS50262"/>
    </source>
</evidence>
<dbReference type="GO" id="GO:0004930">
    <property type="term" value="F:G protein-coupled receptor activity"/>
    <property type="evidence" value="ECO:0007669"/>
    <property type="project" value="UniProtKB-KW"/>
</dbReference>
<dbReference type="Gene3D" id="1.20.1070.10">
    <property type="entry name" value="Rhodopsin 7-helix transmembrane proteins"/>
    <property type="match status" value="1"/>
</dbReference>
<dbReference type="AlphaFoldDB" id="A0A816C6Y2"/>
<keyword evidence="3 8" id="KW-1133">Transmembrane helix</keyword>
<dbReference type="InterPro" id="IPR017452">
    <property type="entry name" value="GPCR_Rhodpsn_7TM"/>
</dbReference>
<dbReference type="Proteomes" id="UP000681722">
    <property type="component" value="Unassembled WGS sequence"/>
</dbReference>
<reference evidence="10" key="1">
    <citation type="submission" date="2021-02" db="EMBL/GenBank/DDBJ databases">
        <authorList>
            <person name="Nowell W R."/>
        </authorList>
    </citation>
    <scope>NUCLEOTIDE SEQUENCE</scope>
</reference>
<dbReference type="SUPFAM" id="SSF81321">
    <property type="entry name" value="Family A G protein-coupled receptor-like"/>
    <property type="match status" value="1"/>
</dbReference>
<feature type="transmembrane region" description="Helical" evidence="8">
    <location>
        <begin position="201"/>
        <end position="219"/>
    </location>
</feature>
<protein>
    <recommendedName>
        <fullName evidence="9">G-protein coupled receptors family 1 profile domain-containing protein</fullName>
    </recommendedName>
</protein>
<sequence>MPICFILGNIGNCFNLIVFGQRSSRSNSCLLYFLSASVINIVIINFGLVLRIVRGLWNIDPSANSLWFCRWRLYLTSTSFLIYRYSIVLACIDRMCASSRHAWMRSVSRTQVAYRLIAIKWILCFAYFTPSLVFPVIRFGQCVIPPGTTYATYLPIVTLIQAFLIPSTMSICGLITFTHLKSMQSRVVPTNTDANDTRKKVSQYIIMLFVQVACDWLGNLSYPCYLIFSLIFPAPLTPLMTAIASFWINMSTTIPFINYSAAFYLHTLSSPAFRLKLLRFIGQIMWFQRLIRLNNEPQNTQTMGMITMRGRTANAVDHQRIQQYDETV</sequence>
<evidence type="ECO:0000256" key="8">
    <source>
        <dbReference type="SAM" id="Phobius"/>
    </source>
</evidence>
<keyword evidence="2 8" id="KW-0812">Transmembrane</keyword>
<feature type="transmembrane region" description="Helical" evidence="8">
    <location>
        <begin position="112"/>
        <end position="133"/>
    </location>
</feature>
<feature type="transmembrane region" description="Helical" evidence="8">
    <location>
        <begin position="30"/>
        <end position="53"/>
    </location>
</feature>
<organism evidence="10 12">
    <name type="scientific">Didymodactylos carnosus</name>
    <dbReference type="NCBI Taxonomy" id="1234261"/>
    <lineage>
        <taxon>Eukaryota</taxon>
        <taxon>Metazoa</taxon>
        <taxon>Spiralia</taxon>
        <taxon>Gnathifera</taxon>
        <taxon>Rotifera</taxon>
        <taxon>Eurotatoria</taxon>
        <taxon>Bdelloidea</taxon>
        <taxon>Philodinida</taxon>
        <taxon>Philodinidae</taxon>
        <taxon>Didymodactylos</taxon>
    </lineage>
</organism>
<comment type="subcellular location">
    <subcellularLocation>
        <location evidence="1">Membrane</location>
        <topology evidence="1">Multi-pass membrane protein</topology>
    </subcellularLocation>
</comment>
<name>A0A816C6Y2_9BILA</name>
<evidence type="ECO:0000256" key="6">
    <source>
        <dbReference type="ARBA" id="ARBA00023170"/>
    </source>
</evidence>
<dbReference type="EMBL" id="CAJNOQ010040181">
    <property type="protein sequence ID" value="CAF1619187.1"/>
    <property type="molecule type" value="Genomic_DNA"/>
</dbReference>
<keyword evidence="12" id="KW-1185">Reference proteome</keyword>
<dbReference type="PANTHER" id="PTHR24243">
    <property type="entry name" value="G-PROTEIN COUPLED RECEPTOR"/>
    <property type="match status" value="1"/>
</dbReference>
<evidence type="ECO:0000313" key="11">
    <source>
        <dbReference type="EMBL" id="CAF4507834.1"/>
    </source>
</evidence>
<evidence type="ECO:0000256" key="1">
    <source>
        <dbReference type="ARBA" id="ARBA00004141"/>
    </source>
</evidence>
<evidence type="ECO:0000256" key="2">
    <source>
        <dbReference type="ARBA" id="ARBA00022692"/>
    </source>
</evidence>
<comment type="caution">
    <text evidence="10">The sequence shown here is derived from an EMBL/GenBank/DDBJ whole genome shotgun (WGS) entry which is preliminary data.</text>
</comment>
<feature type="domain" description="G-protein coupled receptors family 1 profile" evidence="9">
    <location>
        <begin position="11"/>
        <end position="259"/>
    </location>
</feature>
<proteinExistence type="predicted"/>
<keyword evidence="7" id="KW-0807">Transducer</keyword>
<evidence type="ECO:0000256" key="5">
    <source>
        <dbReference type="ARBA" id="ARBA00023136"/>
    </source>
</evidence>
<evidence type="ECO:0000256" key="4">
    <source>
        <dbReference type="ARBA" id="ARBA00023040"/>
    </source>
</evidence>
<keyword evidence="6" id="KW-0675">Receptor</keyword>
<dbReference type="OrthoDB" id="10004472at2759"/>
<dbReference type="PROSITE" id="PS50262">
    <property type="entry name" value="G_PROTEIN_RECEP_F1_2"/>
    <property type="match status" value="1"/>
</dbReference>
<gene>
    <name evidence="10" type="ORF">GPM918_LOCUS43621</name>
    <name evidence="11" type="ORF">SRO942_LOCUS45157</name>
</gene>
<feature type="transmembrane region" description="Helical" evidence="8">
    <location>
        <begin position="153"/>
        <end position="180"/>
    </location>
</feature>
<evidence type="ECO:0000256" key="3">
    <source>
        <dbReference type="ARBA" id="ARBA00022989"/>
    </source>
</evidence>
<evidence type="ECO:0000256" key="7">
    <source>
        <dbReference type="ARBA" id="ARBA00023224"/>
    </source>
</evidence>
<dbReference type="Proteomes" id="UP000663829">
    <property type="component" value="Unassembled WGS sequence"/>
</dbReference>
<dbReference type="GO" id="GO:0005886">
    <property type="term" value="C:plasma membrane"/>
    <property type="evidence" value="ECO:0007669"/>
    <property type="project" value="TreeGrafter"/>
</dbReference>
<keyword evidence="4" id="KW-0297">G-protein coupled receptor</keyword>
<dbReference type="PANTHER" id="PTHR24243:SF233">
    <property type="entry name" value="THYROTROPIN-RELEASING HORMONE RECEPTOR"/>
    <property type="match status" value="1"/>
</dbReference>
<keyword evidence="5 8" id="KW-0472">Membrane</keyword>
<feature type="transmembrane region" description="Helical" evidence="8">
    <location>
        <begin position="73"/>
        <end position="92"/>
    </location>
</feature>